<dbReference type="PANTHER" id="PTHR31942">
    <property type="entry name" value="MLO-LIKE PROTEIN 1"/>
    <property type="match status" value="1"/>
</dbReference>
<keyword evidence="4" id="KW-0611">Plant defense</keyword>
<evidence type="ECO:0000256" key="7">
    <source>
        <dbReference type="ARBA" id="ARBA00023265"/>
    </source>
</evidence>
<keyword evidence="6 8" id="KW-0472">Membrane</keyword>
<gene>
    <name evidence="9" type="ORF">CURHAP_LOCUS10725</name>
</gene>
<evidence type="ECO:0000313" key="9">
    <source>
        <dbReference type="EMBL" id="CAB4267835.1"/>
    </source>
</evidence>
<protein>
    <recommendedName>
        <fullName evidence="11">MLO-like protein</fullName>
    </recommendedName>
</protein>
<dbReference type="Proteomes" id="UP000507222">
    <property type="component" value="Unassembled WGS sequence"/>
</dbReference>
<keyword evidence="5 8" id="KW-1133">Transmembrane helix</keyword>
<feature type="transmembrane region" description="Helical" evidence="8">
    <location>
        <begin position="148"/>
        <end position="168"/>
    </location>
</feature>
<sequence length="195" mass="22358">MEVVIQQQRSLAETPTYSVASVVTVMVFVCLLVERSIYRFGRWLKKTRRKALFASLEKIKEELMLLGLISLLLAQSARWISEICVNSSLFTSQFYICSERDYSTKENAMLESSSPNKTEIPRGLNNFSHHVGHEPFVSYEGLEQLHRFLFVLGITHVLYSCLAVALAMSKIYSWRKWENLDGPVADTNLQGLLCW</sequence>
<evidence type="ECO:0000313" key="10">
    <source>
        <dbReference type="Proteomes" id="UP000507222"/>
    </source>
</evidence>
<dbReference type="Pfam" id="PF03094">
    <property type="entry name" value="Mlo"/>
    <property type="match status" value="1"/>
</dbReference>
<keyword evidence="7" id="KW-0568">Pathogenesis-related protein</keyword>
<dbReference type="AlphaFoldDB" id="A0A6J5TXR9"/>
<accession>A0A6J5TXR9</accession>
<evidence type="ECO:0000256" key="5">
    <source>
        <dbReference type="ARBA" id="ARBA00022989"/>
    </source>
</evidence>
<evidence type="ECO:0000256" key="2">
    <source>
        <dbReference type="ARBA" id="ARBA00006574"/>
    </source>
</evidence>
<evidence type="ECO:0000256" key="8">
    <source>
        <dbReference type="SAM" id="Phobius"/>
    </source>
</evidence>
<evidence type="ECO:0000256" key="6">
    <source>
        <dbReference type="ARBA" id="ARBA00023136"/>
    </source>
</evidence>
<dbReference type="GO" id="GO:0006952">
    <property type="term" value="P:defense response"/>
    <property type="evidence" value="ECO:0007669"/>
    <property type="project" value="UniProtKB-KW"/>
</dbReference>
<evidence type="ECO:0000256" key="4">
    <source>
        <dbReference type="ARBA" id="ARBA00022821"/>
    </source>
</evidence>
<keyword evidence="3 8" id="KW-0812">Transmembrane</keyword>
<organism evidence="9 10">
    <name type="scientific">Prunus armeniaca</name>
    <name type="common">Apricot</name>
    <name type="synonym">Armeniaca vulgaris</name>
    <dbReference type="NCBI Taxonomy" id="36596"/>
    <lineage>
        <taxon>Eukaryota</taxon>
        <taxon>Viridiplantae</taxon>
        <taxon>Streptophyta</taxon>
        <taxon>Embryophyta</taxon>
        <taxon>Tracheophyta</taxon>
        <taxon>Spermatophyta</taxon>
        <taxon>Magnoliopsida</taxon>
        <taxon>eudicotyledons</taxon>
        <taxon>Gunneridae</taxon>
        <taxon>Pentapetalae</taxon>
        <taxon>rosids</taxon>
        <taxon>fabids</taxon>
        <taxon>Rosales</taxon>
        <taxon>Rosaceae</taxon>
        <taxon>Amygdaloideae</taxon>
        <taxon>Amygdaleae</taxon>
        <taxon>Prunus</taxon>
    </lineage>
</organism>
<evidence type="ECO:0000256" key="3">
    <source>
        <dbReference type="ARBA" id="ARBA00022692"/>
    </source>
</evidence>
<comment type="subcellular location">
    <subcellularLocation>
        <location evidence="1">Membrane</location>
        <topology evidence="1">Multi-pass membrane protein</topology>
    </subcellularLocation>
</comment>
<dbReference type="GO" id="GO:0016020">
    <property type="term" value="C:membrane"/>
    <property type="evidence" value="ECO:0007669"/>
    <property type="project" value="UniProtKB-SubCell"/>
</dbReference>
<name>A0A6J5TXR9_PRUAR</name>
<evidence type="ECO:0000256" key="1">
    <source>
        <dbReference type="ARBA" id="ARBA00004141"/>
    </source>
</evidence>
<dbReference type="InterPro" id="IPR004326">
    <property type="entry name" value="Mlo"/>
</dbReference>
<proteinExistence type="inferred from homology"/>
<reference evidence="9 10" key="1">
    <citation type="submission" date="2020-05" db="EMBL/GenBank/DDBJ databases">
        <authorList>
            <person name="Campoy J."/>
            <person name="Schneeberger K."/>
            <person name="Spophaly S."/>
        </authorList>
    </citation>
    <scope>NUCLEOTIDE SEQUENCE [LARGE SCALE GENOMIC DNA]</scope>
    <source>
        <strain evidence="9">PruArmRojPasFocal</strain>
    </source>
</reference>
<dbReference type="EMBL" id="CAEKDK010000001">
    <property type="protein sequence ID" value="CAB4267835.1"/>
    <property type="molecule type" value="Genomic_DNA"/>
</dbReference>
<dbReference type="PANTHER" id="PTHR31942:SF9">
    <property type="entry name" value="MLO-LIKE PROTEIN 4"/>
    <property type="match status" value="1"/>
</dbReference>
<evidence type="ECO:0008006" key="11">
    <source>
        <dbReference type="Google" id="ProtNLM"/>
    </source>
</evidence>
<comment type="similarity">
    <text evidence="2">Belongs to the MLO family.</text>
</comment>
<feature type="transmembrane region" description="Helical" evidence="8">
    <location>
        <begin position="20"/>
        <end position="41"/>
    </location>
</feature>